<protein>
    <recommendedName>
        <fullName evidence="3">DNA topoisomerase</fullName>
        <ecNumber evidence="3">5.6.2.1</ecNumber>
    </recommendedName>
</protein>
<accession>A0A6J6XY46</accession>
<dbReference type="SMART" id="SM00437">
    <property type="entry name" value="TOP1Ac"/>
    <property type="match status" value="1"/>
</dbReference>
<dbReference type="SUPFAM" id="SSF56712">
    <property type="entry name" value="Prokaryotic type I DNA topoisomerase"/>
    <property type="match status" value="1"/>
</dbReference>
<comment type="similarity">
    <text evidence="2">Belongs to the type IA topoisomerase family.</text>
</comment>
<evidence type="ECO:0000256" key="3">
    <source>
        <dbReference type="ARBA" id="ARBA00012891"/>
    </source>
</evidence>
<dbReference type="SMART" id="SM00493">
    <property type="entry name" value="TOPRIM"/>
    <property type="match status" value="1"/>
</dbReference>
<dbReference type="PROSITE" id="PS50880">
    <property type="entry name" value="TOPRIM"/>
    <property type="match status" value="1"/>
</dbReference>
<dbReference type="InterPro" id="IPR005733">
    <property type="entry name" value="TopoI_bac-type"/>
</dbReference>
<keyword evidence="6" id="KW-0799">Topoisomerase</keyword>
<sequence>MARPLVVVESPAKAKTIARFLGNEFDVRASVGHVADLPRGGMAVDVENGFKPTYELTERGRQVVKDLRAALKDASELYLATDEDREGEAISWHLLEYLKPKVPVKRMVFHEITKAAIDHAVANPRGLDYGLVDAAETRRILDRLYGYEVSPVLWRKINRGLSAGRVQSPAIRLVVQREQERIAFVSAGYWDIAALSATSPAFTSTLIALNGARVASGKDFDASGTPKKGTVVVDGARAKTLASALSSATFTVRSVEDKPYRSSPKAPFMTSTLQQEGGRKLRLSAAQVMRLAQSLYERGFITYMRTDSVSLSEEALGAVRSEVKRVYGQSHVAQPVRHFANKVKNAQEAHEGIRPTTPLRAPDQVAAELNGQELALYRLVWQRTLASQMADAVGTTVSVRIGAAVAEDAASAPTDCEFATAGTTITFTGYRAVYVESTDEGESTEEREAQLPVLTVGAVVPMAAVTPEGHSTTPPARYTEASLVKKLEELGIGRPSTWANTILTIFERGYIWKKGTALVPTWTAFAVVNLLDKHFGTLVDYAFTAELEDDLDAIARNEMQKADWLQRFYFGDEPGLKALVETKIGDIDAAEVNTFPLGLDPDTGEEIVVKPGKYGPYVKRGEDTASVPDDLAPDELTLAKAKELLSLPKSDEPIGEIDGFPVFAKTGRYGPYVQWGAPDQLPPGLDKPKMASLFKTMTVERMTVDQAKELLSLPRVLGADPVDGVEVVANNGRYGPYVQKGAESRSIDNEEQLLTITLEQALPILAAPKQYRGRGGGGAPKAPLRDFGSDPVSSRAVTAKEGKFGVYVTDGETNASISKGDRIESMTPERAYELLAARREAMALKGDTPAKRGARKAPAAKKAPAKKAAVKKAPAAKKAPAKKAAAKKAPAKKAAAKKAAPRKSAS</sequence>
<dbReference type="InterPro" id="IPR025589">
    <property type="entry name" value="Toprim_C_rpt"/>
</dbReference>
<feature type="domain" description="Toprim" evidence="10">
    <location>
        <begin position="3"/>
        <end position="113"/>
    </location>
</feature>
<dbReference type="InterPro" id="IPR003602">
    <property type="entry name" value="Topo_IA_DNA-bd_dom"/>
</dbReference>
<evidence type="ECO:0000259" key="10">
    <source>
        <dbReference type="PROSITE" id="PS50880"/>
    </source>
</evidence>
<dbReference type="PROSITE" id="PS52039">
    <property type="entry name" value="TOPO_IA_2"/>
    <property type="match status" value="1"/>
</dbReference>
<dbReference type="NCBIfam" id="TIGR01051">
    <property type="entry name" value="topA_bact"/>
    <property type="match status" value="1"/>
</dbReference>
<evidence type="ECO:0000256" key="1">
    <source>
        <dbReference type="ARBA" id="ARBA00000213"/>
    </source>
</evidence>
<dbReference type="EC" id="5.6.2.1" evidence="3"/>
<keyword evidence="7" id="KW-0238">DNA-binding</keyword>
<dbReference type="PANTHER" id="PTHR42785">
    <property type="entry name" value="DNA TOPOISOMERASE, TYPE IA, CORE"/>
    <property type="match status" value="1"/>
</dbReference>
<dbReference type="Pfam" id="PF01751">
    <property type="entry name" value="Toprim"/>
    <property type="match status" value="1"/>
</dbReference>
<dbReference type="EMBL" id="CAFAAJ010000039">
    <property type="protein sequence ID" value="CAB4798577.1"/>
    <property type="molecule type" value="Genomic_DNA"/>
</dbReference>
<evidence type="ECO:0000313" key="12">
    <source>
        <dbReference type="EMBL" id="CAB4798577.1"/>
    </source>
</evidence>
<keyword evidence="8" id="KW-0413">Isomerase</keyword>
<dbReference type="Gene3D" id="1.10.290.10">
    <property type="entry name" value="Topoisomerase I, domain 4"/>
    <property type="match status" value="1"/>
</dbReference>
<dbReference type="GO" id="GO:0003677">
    <property type="term" value="F:DNA binding"/>
    <property type="evidence" value="ECO:0007669"/>
    <property type="project" value="UniProtKB-KW"/>
</dbReference>
<dbReference type="PROSITE" id="PS00396">
    <property type="entry name" value="TOPO_IA_1"/>
    <property type="match status" value="1"/>
</dbReference>
<evidence type="ECO:0000256" key="7">
    <source>
        <dbReference type="ARBA" id="ARBA00023125"/>
    </source>
</evidence>
<dbReference type="InterPro" id="IPR013824">
    <property type="entry name" value="Topo_IA_cen_sub1"/>
</dbReference>
<evidence type="ECO:0000256" key="8">
    <source>
        <dbReference type="ARBA" id="ARBA00023235"/>
    </source>
</evidence>
<feature type="compositionally biased region" description="Basic residues" evidence="9">
    <location>
        <begin position="879"/>
        <end position="906"/>
    </location>
</feature>
<dbReference type="CDD" id="cd03363">
    <property type="entry name" value="TOPRIM_TopoIA_TopoI"/>
    <property type="match status" value="1"/>
</dbReference>
<dbReference type="AlphaFoldDB" id="A0A6J6XY46"/>
<comment type="catalytic activity">
    <reaction evidence="1">
        <text>ATP-independent breakage of single-stranded DNA, followed by passage and rejoining.</text>
        <dbReference type="EC" id="5.6.2.1"/>
    </reaction>
</comment>
<feature type="domain" description="Topo IA-type catalytic" evidence="11">
    <location>
        <begin position="128"/>
        <end position="577"/>
    </location>
</feature>
<evidence type="ECO:0000256" key="6">
    <source>
        <dbReference type="ARBA" id="ARBA00023029"/>
    </source>
</evidence>
<dbReference type="PANTHER" id="PTHR42785:SF1">
    <property type="entry name" value="DNA TOPOISOMERASE"/>
    <property type="match status" value="1"/>
</dbReference>
<dbReference type="GO" id="GO:0046872">
    <property type="term" value="F:metal ion binding"/>
    <property type="evidence" value="ECO:0007669"/>
    <property type="project" value="UniProtKB-KW"/>
</dbReference>
<evidence type="ECO:0000256" key="9">
    <source>
        <dbReference type="SAM" id="MobiDB-lite"/>
    </source>
</evidence>
<dbReference type="InterPro" id="IPR003601">
    <property type="entry name" value="Topo_IA_2"/>
</dbReference>
<dbReference type="GO" id="GO:0003917">
    <property type="term" value="F:DNA topoisomerase type I (single strand cut, ATP-independent) activity"/>
    <property type="evidence" value="ECO:0007669"/>
    <property type="project" value="UniProtKB-EC"/>
</dbReference>
<dbReference type="InterPro" id="IPR023406">
    <property type="entry name" value="Topo_IA_AS"/>
</dbReference>
<keyword evidence="5" id="KW-0460">Magnesium</keyword>
<feature type="compositionally biased region" description="Basic residues" evidence="9">
    <location>
        <begin position="852"/>
        <end position="870"/>
    </location>
</feature>
<organism evidence="12">
    <name type="scientific">freshwater metagenome</name>
    <dbReference type="NCBI Taxonomy" id="449393"/>
    <lineage>
        <taxon>unclassified sequences</taxon>
        <taxon>metagenomes</taxon>
        <taxon>ecological metagenomes</taxon>
    </lineage>
</organism>
<dbReference type="HAMAP" id="MF_00952">
    <property type="entry name" value="Topoisom_1_prok"/>
    <property type="match status" value="1"/>
</dbReference>
<dbReference type="InterPro" id="IPR000380">
    <property type="entry name" value="Topo_IA"/>
</dbReference>
<dbReference type="InterPro" id="IPR034149">
    <property type="entry name" value="TOPRIM_TopoI"/>
</dbReference>
<dbReference type="PRINTS" id="PR00417">
    <property type="entry name" value="PRTPISMRASEI"/>
</dbReference>
<dbReference type="CDD" id="cd00186">
    <property type="entry name" value="TOP1Ac"/>
    <property type="match status" value="1"/>
</dbReference>
<dbReference type="InterPro" id="IPR013825">
    <property type="entry name" value="Topo_IA_cen_sub2"/>
</dbReference>
<evidence type="ECO:0000259" key="11">
    <source>
        <dbReference type="PROSITE" id="PS52039"/>
    </source>
</evidence>
<dbReference type="InterPro" id="IPR023405">
    <property type="entry name" value="Topo_IA_core_domain"/>
</dbReference>
<gene>
    <name evidence="12" type="ORF">UFOPK3001_00807</name>
</gene>
<dbReference type="Gene3D" id="2.70.20.10">
    <property type="entry name" value="Topoisomerase I, domain 3"/>
    <property type="match status" value="1"/>
</dbReference>
<evidence type="ECO:0000256" key="4">
    <source>
        <dbReference type="ARBA" id="ARBA00022723"/>
    </source>
</evidence>
<reference evidence="12" key="1">
    <citation type="submission" date="2020-05" db="EMBL/GenBank/DDBJ databases">
        <authorList>
            <person name="Chiriac C."/>
            <person name="Salcher M."/>
            <person name="Ghai R."/>
            <person name="Kavagutti S V."/>
        </authorList>
    </citation>
    <scope>NUCLEOTIDE SEQUENCE</scope>
</reference>
<dbReference type="InterPro" id="IPR013497">
    <property type="entry name" value="Topo_IA_cen"/>
</dbReference>
<feature type="region of interest" description="Disordered" evidence="9">
    <location>
        <begin position="843"/>
        <end position="906"/>
    </location>
</feature>
<dbReference type="InterPro" id="IPR028612">
    <property type="entry name" value="Topoisom_1_IA"/>
</dbReference>
<keyword evidence="4" id="KW-0479">Metal-binding</keyword>
<evidence type="ECO:0000256" key="5">
    <source>
        <dbReference type="ARBA" id="ARBA00022842"/>
    </source>
</evidence>
<evidence type="ECO:0000256" key="2">
    <source>
        <dbReference type="ARBA" id="ARBA00009446"/>
    </source>
</evidence>
<dbReference type="InterPro" id="IPR006171">
    <property type="entry name" value="TOPRIM_dom"/>
</dbReference>
<dbReference type="GO" id="GO:0006265">
    <property type="term" value="P:DNA topological change"/>
    <property type="evidence" value="ECO:0007669"/>
    <property type="project" value="InterPro"/>
</dbReference>
<proteinExistence type="inferred from homology"/>
<feature type="region of interest" description="Disordered" evidence="9">
    <location>
        <begin position="772"/>
        <end position="793"/>
    </location>
</feature>
<dbReference type="Pfam" id="PF13368">
    <property type="entry name" value="Toprim_C_rpt"/>
    <property type="match status" value="4"/>
</dbReference>
<dbReference type="InterPro" id="IPR013826">
    <property type="entry name" value="Topo_IA_cen_sub3"/>
</dbReference>
<dbReference type="SMART" id="SM00436">
    <property type="entry name" value="TOP1Bc"/>
    <property type="match status" value="1"/>
</dbReference>
<dbReference type="Gene3D" id="1.10.460.10">
    <property type="entry name" value="Topoisomerase I, domain 2"/>
    <property type="match status" value="1"/>
</dbReference>
<name>A0A6J6XY46_9ZZZZ</name>
<dbReference type="Pfam" id="PF01131">
    <property type="entry name" value="Topoisom_bac"/>
    <property type="match status" value="1"/>
</dbReference>
<dbReference type="Gene3D" id="3.40.50.140">
    <property type="match status" value="1"/>
</dbReference>